<dbReference type="EMBL" id="BJXB01000008">
    <property type="protein sequence ID" value="GEM46599.1"/>
    <property type="molecule type" value="Genomic_DNA"/>
</dbReference>
<organism evidence="2 3">
    <name type="scientific">Deinococcus cellulosilyticus (strain DSM 18568 / NBRC 106333 / KACC 11606 / 5516J-15)</name>
    <dbReference type="NCBI Taxonomy" id="1223518"/>
    <lineage>
        <taxon>Bacteria</taxon>
        <taxon>Thermotogati</taxon>
        <taxon>Deinococcota</taxon>
        <taxon>Deinococci</taxon>
        <taxon>Deinococcales</taxon>
        <taxon>Deinococcaceae</taxon>
        <taxon>Deinococcus</taxon>
    </lineage>
</organism>
<dbReference type="Proteomes" id="UP000321306">
    <property type="component" value="Unassembled WGS sequence"/>
</dbReference>
<feature type="transmembrane region" description="Helical" evidence="1">
    <location>
        <begin position="86"/>
        <end position="105"/>
    </location>
</feature>
<dbReference type="AlphaFoldDB" id="A0A511N1C4"/>
<sequence>MGKMLLLVRLMLHEYYLRTFCVMEILIAFLAFTLSDPSQDPLMFQEQLSLMFCLTSLLLASRLTSRFRGSLPRILRAELGTTTIALGQNLATTVLTTLLYLPLILRYSVQSQTLPTSLPHLILMAFLCSNLFSVLLYRKHLSLNQGAKAINSTFGLGVLLILGCYFLGSRSQVGQLLPFFAGDANTLLIAIPKTLLYSALLLWSLRHFTRRKNILMD</sequence>
<protein>
    <submittedName>
        <fullName evidence="2">Uncharacterized protein</fullName>
    </submittedName>
</protein>
<feature type="transmembrane region" description="Helical" evidence="1">
    <location>
        <begin position="188"/>
        <end position="205"/>
    </location>
</feature>
<name>A0A511N1C4_DEIC1</name>
<proteinExistence type="predicted"/>
<feature type="transmembrane region" description="Helical" evidence="1">
    <location>
        <begin position="15"/>
        <end position="35"/>
    </location>
</feature>
<keyword evidence="1" id="KW-0472">Membrane</keyword>
<gene>
    <name evidence="2" type="ORF">DC3_22340</name>
</gene>
<feature type="transmembrane region" description="Helical" evidence="1">
    <location>
        <begin position="47"/>
        <end position="65"/>
    </location>
</feature>
<keyword evidence="3" id="KW-1185">Reference proteome</keyword>
<accession>A0A511N1C4</accession>
<evidence type="ECO:0000313" key="2">
    <source>
        <dbReference type="EMBL" id="GEM46599.1"/>
    </source>
</evidence>
<comment type="caution">
    <text evidence="2">The sequence shown here is derived from an EMBL/GenBank/DDBJ whole genome shotgun (WGS) entry which is preliminary data.</text>
</comment>
<evidence type="ECO:0000256" key="1">
    <source>
        <dbReference type="SAM" id="Phobius"/>
    </source>
</evidence>
<dbReference type="RefSeq" id="WP_146884403.1">
    <property type="nucleotide sequence ID" value="NZ_BJXB01000008.1"/>
</dbReference>
<feature type="transmembrane region" description="Helical" evidence="1">
    <location>
        <begin position="149"/>
        <end position="168"/>
    </location>
</feature>
<keyword evidence="1" id="KW-1133">Transmembrane helix</keyword>
<feature type="transmembrane region" description="Helical" evidence="1">
    <location>
        <begin position="117"/>
        <end position="137"/>
    </location>
</feature>
<reference evidence="2 3" key="1">
    <citation type="submission" date="2019-07" db="EMBL/GenBank/DDBJ databases">
        <title>Whole genome shotgun sequence of Deinococcus cellulosilyticus NBRC 106333.</title>
        <authorList>
            <person name="Hosoyama A."/>
            <person name="Uohara A."/>
            <person name="Ohji S."/>
            <person name="Ichikawa N."/>
        </authorList>
    </citation>
    <scope>NUCLEOTIDE SEQUENCE [LARGE SCALE GENOMIC DNA]</scope>
    <source>
        <strain evidence="2 3">NBRC 106333</strain>
    </source>
</reference>
<evidence type="ECO:0000313" key="3">
    <source>
        <dbReference type="Proteomes" id="UP000321306"/>
    </source>
</evidence>
<keyword evidence="1" id="KW-0812">Transmembrane</keyword>